<proteinExistence type="predicted"/>
<dbReference type="InterPro" id="IPR008629">
    <property type="entry name" value="GUN4-like"/>
</dbReference>
<keyword evidence="6" id="KW-1185">Reference proteome</keyword>
<dbReference type="EMBL" id="JAOWRF010000406">
    <property type="protein sequence ID" value="MCV3217445.1"/>
    <property type="molecule type" value="Genomic_DNA"/>
</dbReference>
<dbReference type="PROSITE" id="PS00018">
    <property type="entry name" value="EF_HAND_1"/>
    <property type="match status" value="1"/>
</dbReference>
<reference evidence="5 6" key="1">
    <citation type="submission" date="2022-10" db="EMBL/GenBank/DDBJ databases">
        <title>Identification of biosynthetic pathway for the production of the potent trypsin inhibitor radiosumin.</title>
        <authorList>
            <person name="Fewer D.P."/>
            <person name="Delbaje E."/>
            <person name="Ouyang X."/>
            <person name="Agostino P.D."/>
            <person name="Wahlsten M."/>
            <person name="Jokela J."/>
            <person name="Permi P."/>
            <person name="Haapaniemi E."/>
            <person name="Koistinen H."/>
        </authorList>
    </citation>
    <scope>NUCLEOTIDE SEQUENCE [LARGE SCALE GENOMIC DNA]</scope>
    <source>
        <strain evidence="5 6">NIES-515</strain>
    </source>
</reference>
<name>A0ABT3B7T3_9CYAN</name>
<gene>
    <name evidence="5" type="ORF">OGM63_28725</name>
</gene>
<dbReference type="CDD" id="cd16383">
    <property type="entry name" value="GUN4"/>
    <property type="match status" value="1"/>
</dbReference>
<dbReference type="Gene3D" id="3.40.50.1460">
    <property type="match status" value="1"/>
</dbReference>
<dbReference type="InterPro" id="IPR011600">
    <property type="entry name" value="Pept_C14_caspase"/>
</dbReference>
<dbReference type="PANTHER" id="PTHR34800:SF1">
    <property type="entry name" value="TETRAPYRROLE-BINDING PROTEIN, CHLOROPLASTIC"/>
    <property type="match status" value="1"/>
</dbReference>
<dbReference type="SUPFAM" id="SSF52129">
    <property type="entry name" value="Caspase-like"/>
    <property type="match status" value="1"/>
</dbReference>
<evidence type="ECO:0000313" key="6">
    <source>
        <dbReference type="Proteomes" id="UP001526143"/>
    </source>
</evidence>
<evidence type="ECO:0000256" key="2">
    <source>
        <dbReference type="SAM" id="MobiDB-lite"/>
    </source>
</evidence>
<evidence type="ECO:0000259" key="3">
    <source>
        <dbReference type="Pfam" id="PF00656"/>
    </source>
</evidence>
<feature type="compositionally biased region" description="Polar residues" evidence="2">
    <location>
        <begin position="367"/>
        <end position="386"/>
    </location>
</feature>
<evidence type="ECO:0000313" key="5">
    <source>
        <dbReference type="EMBL" id="MCV3217445.1"/>
    </source>
</evidence>
<feature type="coiled-coil region" evidence="1">
    <location>
        <begin position="329"/>
        <end position="357"/>
    </location>
</feature>
<accession>A0ABT3B7T3</accession>
<dbReference type="InterPro" id="IPR029030">
    <property type="entry name" value="Caspase-like_dom_sf"/>
</dbReference>
<organism evidence="5 6">
    <name type="scientific">Plectonema radiosum NIES-515</name>
    <dbReference type="NCBI Taxonomy" id="2986073"/>
    <lineage>
        <taxon>Bacteria</taxon>
        <taxon>Bacillati</taxon>
        <taxon>Cyanobacteriota</taxon>
        <taxon>Cyanophyceae</taxon>
        <taxon>Oscillatoriophycideae</taxon>
        <taxon>Oscillatoriales</taxon>
        <taxon>Microcoleaceae</taxon>
        <taxon>Plectonema</taxon>
    </lineage>
</organism>
<dbReference type="SUPFAM" id="SSF140869">
    <property type="entry name" value="GUN4-like"/>
    <property type="match status" value="1"/>
</dbReference>
<dbReference type="InterPro" id="IPR037215">
    <property type="entry name" value="GUN4-like_sf"/>
</dbReference>
<dbReference type="PANTHER" id="PTHR34800">
    <property type="entry name" value="TETRAPYRROLE-BINDING PROTEIN, CHLOROPLASTIC"/>
    <property type="match status" value="1"/>
</dbReference>
<dbReference type="Pfam" id="PF00656">
    <property type="entry name" value="Peptidase_C14"/>
    <property type="match status" value="1"/>
</dbReference>
<keyword evidence="1" id="KW-0175">Coiled coil</keyword>
<dbReference type="NCBIfam" id="NF047832">
    <property type="entry name" value="caspase_w_EACC1"/>
    <property type="match status" value="1"/>
</dbReference>
<evidence type="ECO:0000256" key="1">
    <source>
        <dbReference type="SAM" id="Coils"/>
    </source>
</evidence>
<dbReference type="Gene3D" id="1.25.40.620">
    <property type="match status" value="1"/>
</dbReference>
<evidence type="ECO:0000259" key="4">
    <source>
        <dbReference type="Pfam" id="PF05419"/>
    </source>
</evidence>
<dbReference type="Proteomes" id="UP001526143">
    <property type="component" value="Unassembled WGS sequence"/>
</dbReference>
<feature type="region of interest" description="Disordered" evidence="2">
    <location>
        <begin position="358"/>
        <end position="449"/>
    </location>
</feature>
<comment type="caution">
    <text evidence="5">The sequence shown here is derived from an EMBL/GenBank/DDBJ whole genome shotgun (WGS) entry which is preliminary data.</text>
</comment>
<feature type="domain" description="Peptidase C14 caspase" evidence="3">
    <location>
        <begin position="3"/>
        <end position="219"/>
    </location>
</feature>
<dbReference type="Gene3D" id="1.10.10.1770">
    <property type="entry name" value="Gun4-like"/>
    <property type="match status" value="1"/>
</dbReference>
<feature type="domain" description="GUN4-like" evidence="4">
    <location>
        <begin position="449"/>
        <end position="567"/>
    </location>
</feature>
<protein>
    <submittedName>
        <fullName evidence="5">GUN4 domain-containing protein</fullName>
    </submittedName>
</protein>
<sequence length="595" mass="66681">MAKKVALLVGVSNYQQGLSALPSATKDARAIKQVLQHPDMGGFAEADITLLLNPNKDKMEDAIYSLFANRNSDDLVLLYFSGHGAKDEKGNLYIATPTTRTDQNKRVLAHTAIDTSSIKQKMNDCSSRQQVVILDCCFSGAFLAKGLILGNKLWAVLTSSDTLEYSYAPEASELSIYTRYLVEGIKTGVGDLNNDGNISVDELYEYTKKKVQETSPKMNPLFDNGRGGHKIVLAKSPKDDPKLKYRKKVEEIARQEERKFTSFNRIYEGNITDNFHRIYLNDLRNSLNLTKEDAKAIETEVLTPYCLRKNKLNSYGKVFAEAIKQGYPLSQQNRQMLKDLQQVKNLRDEDVEQIEKRILDSLPTPPITNQLPKPTIGGTTQVNSPQIPQPTKPNKTQPVSNPSPGNKNIGANKPLPNVPTIKHPTNSVSWQPPQPPRQNPTQDNLDSEQVSNKYTKLRDLLAAKNWKEADKETAKVMLRASGKELFGYLSEDDIKRLPTKVLDTINQLWVKNSGGRFGFSVQKSIYLQVSKKYDMLGDRLGWKKEGKWLYWGELNFSEQAPKGHLPSGTCPLGTVEGLIWDGCNVVSVLLSRSDF</sequence>
<dbReference type="RefSeq" id="WP_263749156.1">
    <property type="nucleotide sequence ID" value="NZ_JAOWRF010000406.1"/>
</dbReference>
<dbReference type="InterPro" id="IPR018247">
    <property type="entry name" value="EF_Hand_1_Ca_BS"/>
</dbReference>
<feature type="compositionally biased region" description="Polar residues" evidence="2">
    <location>
        <begin position="392"/>
        <end position="406"/>
    </location>
</feature>
<dbReference type="Pfam" id="PF05419">
    <property type="entry name" value="GUN4"/>
    <property type="match status" value="1"/>
</dbReference>